<dbReference type="SMART" id="SM00398">
    <property type="entry name" value="HMG"/>
    <property type="match status" value="1"/>
</dbReference>
<sequence>MSKMMGINLKSPLKSQAVGEGASVIEDNTATVDEDGAQIVKRPMNAYMIWYMHRRGRLAAIVPRLSVCDISSLLGLEWRHLSDAEKKPFRDEAKRLKAELHSKYPNYKFKPKQKLPASQKKDSYSFPVTFTASDANSSSGTVLQRLYSYLNRWPNGPYGLVLQQPGPSSSQVQALPRYDLNRLCFNHTPSAAAYLDSSSMYNIPTPCSHNHPILRAMGSIVPGVKLGPPIIASLIPSGYLRDMTGMYAAPSGNGNDPSGFQNSIMPSMHPHDQAVETAENGNVYQNDT</sequence>
<dbReference type="GO" id="GO:0001228">
    <property type="term" value="F:DNA-binding transcription activator activity, RNA polymerase II-specific"/>
    <property type="evidence" value="ECO:0007669"/>
    <property type="project" value="TreeGrafter"/>
</dbReference>
<dbReference type="InterPro" id="IPR036910">
    <property type="entry name" value="HMG_box_dom_sf"/>
</dbReference>
<proteinExistence type="predicted"/>
<keyword evidence="5" id="KW-1185">Reference proteome</keyword>
<dbReference type="Proteomes" id="UP000770717">
    <property type="component" value="Unassembled WGS sequence"/>
</dbReference>
<dbReference type="PROSITE" id="PS50118">
    <property type="entry name" value="HMG_BOX_2"/>
    <property type="match status" value="1"/>
</dbReference>
<dbReference type="Gene3D" id="1.10.30.10">
    <property type="entry name" value="High mobility group box domain"/>
    <property type="match status" value="1"/>
</dbReference>
<dbReference type="GO" id="GO:0005634">
    <property type="term" value="C:nucleus"/>
    <property type="evidence" value="ECO:0007669"/>
    <property type="project" value="UniProtKB-UniRule"/>
</dbReference>
<feature type="domain" description="HMG box" evidence="3">
    <location>
        <begin position="40"/>
        <end position="108"/>
    </location>
</feature>
<dbReference type="SUPFAM" id="SSF47095">
    <property type="entry name" value="HMG-box"/>
    <property type="match status" value="1"/>
</dbReference>
<dbReference type="GO" id="GO:0007420">
    <property type="term" value="P:brain development"/>
    <property type="evidence" value="ECO:0007669"/>
    <property type="project" value="TreeGrafter"/>
</dbReference>
<evidence type="ECO:0000313" key="5">
    <source>
        <dbReference type="Proteomes" id="UP000770717"/>
    </source>
</evidence>
<reference evidence="4" key="1">
    <citation type="thesis" date="2020" institute="ProQuest LLC" country="789 East Eisenhower Parkway, Ann Arbor, MI, USA">
        <title>Comparative Genomics and Chromosome Evolution.</title>
        <authorList>
            <person name="Mudd A.B."/>
        </authorList>
    </citation>
    <scope>NUCLEOTIDE SEQUENCE</scope>
    <source>
        <strain evidence="4">HN-11 Male</strain>
        <tissue evidence="4">Kidney and liver</tissue>
    </source>
</reference>
<dbReference type="PANTHER" id="PTHR10270:SF327">
    <property type="entry name" value="PROTEIN CBG16280"/>
    <property type="match status" value="1"/>
</dbReference>
<evidence type="ECO:0000256" key="1">
    <source>
        <dbReference type="ARBA" id="ARBA00023125"/>
    </source>
</evidence>
<accession>A0A8J6F268</accession>
<dbReference type="InterPro" id="IPR009071">
    <property type="entry name" value="HMG_box_dom"/>
</dbReference>
<protein>
    <recommendedName>
        <fullName evidence="3">HMG box domain-containing protein</fullName>
    </recommendedName>
</protein>
<dbReference type="GO" id="GO:0000978">
    <property type="term" value="F:RNA polymerase II cis-regulatory region sequence-specific DNA binding"/>
    <property type="evidence" value="ECO:0007669"/>
    <property type="project" value="TreeGrafter"/>
</dbReference>
<dbReference type="GO" id="GO:0030182">
    <property type="term" value="P:neuron differentiation"/>
    <property type="evidence" value="ECO:0007669"/>
    <property type="project" value="TreeGrafter"/>
</dbReference>
<gene>
    <name evidence="4" type="ORF">GDO78_012186</name>
</gene>
<evidence type="ECO:0000313" key="4">
    <source>
        <dbReference type="EMBL" id="KAG9480593.1"/>
    </source>
</evidence>
<dbReference type="AlphaFoldDB" id="A0A8J6F268"/>
<organism evidence="4 5">
    <name type="scientific">Eleutherodactylus coqui</name>
    <name type="common">Puerto Rican coqui</name>
    <dbReference type="NCBI Taxonomy" id="57060"/>
    <lineage>
        <taxon>Eukaryota</taxon>
        <taxon>Metazoa</taxon>
        <taxon>Chordata</taxon>
        <taxon>Craniata</taxon>
        <taxon>Vertebrata</taxon>
        <taxon>Euteleostomi</taxon>
        <taxon>Amphibia</taxon>
        <taxon>Batrachia</taxon>
        <taxon>Anura</taxon>
        <taxon>Neobatrachia</taxon>
        <taxon>Hyloidea</taxon>
        <taxon>Eleutherodactylidae</taxon>
        <taxon>Eleutherodactylinae</taxon>
        <taxon>Eleutherodactylus</taxon>
        <taxon>Eleutherodactylus</taxon>
    </lineage>
</organism>
<dbReference type="EMBL" id="WNTK01000007">
    <property type="protein sequence ID" value="KAG9480593.1"/>
    <property type="molecule type" value="Genomic_DNA"/>
</dbReference>
<keyword evidence="2" id="KW-0539">Nucleus</keyword>
<dbReference type="PANTHER" id="PTHR10270">
    <property type="entry name" value="SOX TRANSCRIPTION FACTOR"/>
    <property type="match status" value="1"/>
</dbReference>
<dbReference type="Pfam" id="PF00505">
    <property type="entry name" value="HMG_box"/>
    <property type="match status" value="1"/>
</dbReference>
<comment type="caution">
    <text evidence="4">The sequence shown here is derived from an EMBL/GenBank/DDBJ whole genome shotgun (WGS) entry which is preliminary data.</text>
</comment>
<dbReference type="GO" id="GO:0000122">
    <property type="term" value="P:negative regulation of transcription by RNA polymerase II"/>
    <property type="evidence" value="ECO:0007669"/>
    <property type="project" value="TreeGrafter"/>
</dbReference>
<evidence type="ECO:0000256" key="2">
    <source>
        <dbReference type="PROSITE-ProRule" id="PRU00267"/>
    </source>
</evidence>
<feature type="DNA-binding region" description="HMG box" evidence="2">
    <location>
        <begin position="40"/>
        <end position="108"/>
    </location>
</feature>
<name>A0A8J6F268_ELECQ</name>
<dbReference type="InterPro" id="IPR050140">
    <property type="entry name" value="SRY-related_HMG-box_TF-like"/>
</dbReference>
<evidence type="ECO:0000259" key="3">
    <source>
        <dbReference type="PROSITE" id="PS50118"/>
    </source>
</evidence>
<dbReference type="OrthoDB" id="1919336at2759"/>
<keyword evidence="1 2" id="KW-0238">DNA-binding</keyword>